<proteinExistence type="inferred from homology"/>
<dbReference type="PIRSF" id="PIRSF023381">
    <property type="entry name" value="MannP-dilichol_defect-1p"/>
    <property type="match status" value="1"/>
</dbReference>
<feature type="transmembrane region" description="Helical" evidence="8">
    <location>
        <begin position="225"/>
        <end position="246"/>
    </location>
</feature>
<sequence length="255" mass="27830">LRPFTGALPPQVINYGRQLYTRPVFDTIILKLNLFSPESAPLLKEFISKSLGYGIVGSSGIVKLPQILSILSKGSVQGLSFFSILLETISNLITLSYNFRQNNDFITFGESAFLSVQNLLILLLILYFSGLSKYINGFVGLASLAFYSLFANPDGNPGVLSNVDVKNLTKLTIPLIILSKLPQISNNFRNKSTGQLSIVSVFAGLLGAIARVFTTLSSGIQDNLILFGFGASLLLNLVLFLQIVVYKNKPISKEK</sequence>
<evidence type="ECO:0000256" key="8">
    <source>
        <dbReference type="SAM" id="Phobius"/>
    </source>
</evidence>
<comment type="subcellular location">
    <subcellularLocation>
        <location evidence="1">Membrane</location>
        <topology evidence="1">Multi-pass membrane protein</topology>
    </subcellularLocation>
</comment>
<keyword evidence="6 8" id="KW-0472">Membrane</keyword>
<dbReference type="RefSeq" id="XP_019035944.1">
    <property type="nucleotide sequence ID" value="XM_019180793.1"/>
</dbReference>
<dbReference type="Pfam" id="PF04193">
    <property type="entry name" value="PQ-loop"/>
    <property type="match status" value="2"/>
</dbReference>
<keyword evidence="4" id="KW-0677">Repeat</keyword>
<feature type="non-terminal residue" evidence="9">
    <location>
        <position position="1"/>
    </location>
</feature>
<protein>
    <recommendedName>
        <fullName evidence="11">Mannose-P-dolichol utilization defect 1 protein homolog</fullName>
    </recommendedName>
</protein>
<evidence type="ECO:0000313" key="10">
    <source>
        <dbReference type="Proteomes" id="UP000094112"/>
    </source>
</evidence>
<evidence type="ECO:0000256" key="7">
    <source>
        <dbReference type="ARBA" id="ARBA00038475"/>
    </source>
</evidence>
<evidence type="ECO:0000256" key="1">
    <source>
        <dbReference type="ARBA" id="ARBA00004141"/>
    </source>
</evidence>
<dbReference type="OrthoDB" id="271506at2759"/>
<dbReference type="PANTHER" id="PTHR12226:SF2">
    <property type="entry name" value="MANNOSE-P-DOLICHOL UTILIZATION DEFECT 1 PROTEIN"/>
    <property type="match status" value="1"/>
</dbReference>
<evidence type="ECO:0000256" key="2">
    <source>
        <dbReference type="ARBA" id="ARBA00022448"/>
    </source>
</evidence>
<name>A0A1E3NVY0_WICAA</name>
<comment type="similarity">
    <text evidence="7">Belongs to the MPDU1 (TC 2.A.43.3) family.</text>
</comment>
<dbReference type="AlphaFoldDB" id="A0A1E3NVY0"/>
<dbReference type="STRING" id="683960.A0A1E3NVY0"/>
<keyword evidence="2" id="KW-0813">Transport</keyword>
<organism evidence="9 10">
    <name type="scientific">Wickerhamomyces anomalus (strain ATCC 58044 / CBS 1984 / NCYC 433 / NRRL Y-366-8)</name>
    <name type="common">Yeast</name>
    <name type="synonym">Hansenula anomala</name>
    <dbReference type="NCBI Taxonomy" id="683960"/>
    <lineage>
        <taxon>Eukaryota</taxon>
        <taxon>Fungi</taxon>
        <taxon>Dikarya</taxon>
        <taxon>Ascomycota</taxon>
        <taxon>Saccharomycotina</taxon>
        <taxon>Saccharomycetes</taxon>
        <taxon>Phaffomycetales</taxon>
        <taxon>Wickerhamomycetaceae</taxon>
        <taxon>Wickerhamomyces</taxon>
    </lineage>
</organism>
<dbReference type="EMBL" id="KV454215">
    <property type="protein sequence ID" value="ODQ56737.1"/>
    <property type="molecule type" value="Genomic_DNA"/>
</dbReference>
<evidence type="ECO:0000256" key="4">
    <source>
        <dbReference type="ARBA" id="ARBA00022737"/>
    </source>
</evidence>
<feature type="transmembrane region" description="Helical" evidence="8">
    <location>
        <begin position="196"/>
        <end position="213"/>
    </location>
</feature>
<keyword evidence="3 8" id="KW-0812">Transmembrane</keyword>
<dbReference type="InterPro" id="IPR006603">
    <property type="entry name" value="PQ-loop_rpt"/>
</dbReference>
<keyword evidence="10" id="KW-1185">Reference proteome</keyword>
<dbReference type="Proteomes" id="UP000094112">
    <property type="component" value="Unassembled WGS sequence"/>
</dbReference>
<accession>A0A1E3NVY0</accession>
<reference evidence="9 10" key="1">
    <citation type="journal article" date="2016" name="Proc. Natl. Acad. Sci. U.S.A.">
        <title>Comparative genomics of biotechnologically important yeasts.</title>
        <authorList>
            <person name="Riley R."/>
            <person name="Haridas S."/>
            <person name="Wolfe K.H."/>
            <person name="Lopes M.R."/>
            <person name="Hittinger C.T."/>
            <person name="Goeker M."/>
            <person name="Salamov A.A."/>
            <person name="Wisecaver J.H."/>
            <person name="Long T.M."/>
            <person name="Calvey C.H."/>
            <person name="Aerts A.L."/>
            <person name="Barry K.W."/>
            <person name="Choi C."/>
            <person name="Clum A."/>
            <person name="Coughlan A.Y."/>
            <person name="Deshpande S."/>
            <person name="Douglass A.P."/>
            <person name="Hanson S.J."/>
            <person name="Klenk H.-P."/>
            <person name="LaButti K.M."/>
            <person name="Lapidus A."/>
            <person name="Lindquist E.A."/>
            <person name="Lipzen A.M."/>
            <person name="Meier-Kolthoff J.P."/>
            <person name="Ohm R.A."/>
            <person name="Otillar R.P."/>
            <person name="Pangilinan J.L."/>
            <person name="Peng Y."/>
            <person name="Rokas A."/>
            <person name="Rosa C.A."/>
            <person name="Scheuner C."/>
            <person name="Sibirny A.A."/>
            <person name="Slot J.C."/>
            <person name="Stielow J.B."/>
            <person name="Sun H."/>
            <person name="Kurtzman C.P."/>
            <person name="Blackwell M."/>
            <person name="Grigoriev I.V."/>
            <person name="Jeffries T.W."/>
        </authorList>
    </citation>
    <scope>NUCLEOTIDE SEQUENCE [LARGE SCALE GENOMIC DNA]</scope>
    <source>
        <strain evidence="10">ATCC 58044 / CBS 1984 / NCYC 433 / NRRL Y-366-8</strain>
    </source>
</reference>
<dbReference type="Gene3D" id="1.20.1280.290">
    <property type="match status" value="2"/>
</dbReference>
<dbReference type="GO" id="GO:0016020">
    <property type="term" value="C:membrane"/>
    <property type="evidence" value="ECO:0007669"/>
    <property type="project" value="UniProtKB-SubCell"/>
</dbReference>
<evidence type="ECO:0000256" key="6">
    <source>
        <dbReference type="ARBA" id="ARBA00023136"/>
    </source>
</evidence>
<gene>
    <name evidence="9" type="ORF">WICANDRAFT_18539</name>
</gene>
<dbReference type="GeneID" id="30198039"/>
<dbReference type="InterPro" id="IPR016817">
    <property type="entry name" value="MannP-dilichol_defect-1"/>
</dbReference>
<evidence type="ECO:0000256" key="3">
    <source>
        <dbReference type="ARBA" id="ARBA00022692"/>
    </source>
</evidence>
<feature type="transmembrane region" description="Helical" evidence="8">
    <location>
        <begin position="111"/>
        <end position="128"/>
    </location>
</feature>
<evidence type="ECO:0000256" key="5">
    <source>
        <dbReference type="ARBA" id="ARBA00022989"/>
    </source>
</evidence>
<dbReference type="SMART" id="SM00679">
    <property type="entry name" value="CTNS"/>
    <property type="match status" value="2"/>
</dbReference>
<feature type="non-terminal residue" evidence="9">
    <location>
        <position position="255"/>
    </location>
</feature>
<dbReference type="PANTHER" id="PTHR12226">
    <property type="entry name" value="MANNOSE-P-DOLICHOL UTILIZATION DEFECT 1 LEC35 -RELATED"/>
    <property type="match status" value="1"/>
</dbReference>
<keyword evidence="5 8" id="KW-1133">Transmembrane helix</keyword>
<evidence type="ECO:0008006" key="11">
    <source>
        <dbReference type="Google" id="ProtNLM"/>
    </source>
</evidence>
<evidence type="ECO:0000313" key="9">
    <source>
        <dbReference type="EMBL" id="ODQ56737.1"/>
    </source>
</evidence>